<evidence type="ECO:0000259" key="4">
    <source>
        <dbReference type="SMART" id="SM01318"/>
    </source>
</evidence>
<sequence length="116" mass="12730">MANNLLFSSYIVLLLAIGVQLGSCATWSEDASDIRHPGKCVIQGLILSVGEEYDPKDQCVKFICGEGSVATGFNCGSRTMSNCEDLGYADVSKPYPDCCEKKFRCFRNGQEEIMQL</sequence>
<dbReference type="AlphaFoldDB" id="A0A7R8YV09"/>
<dbReference type="SMART" id="SM01318">
    <property type="entry name" value="SVWC"/>
    <property type="match status" value="1"/>
</dbReference>
<feature type="signal peptide" evidence="3">
    <location>
        <begin position="1"/>
        <end position="24"/>
    </location>
</feature>
<dbReference type="FunCoup" id="A0A7R8YV09">
    <property type="interactions" value="50"/>
</dbReference>
<feature type="domain" description="Single" evidence="4">
    <location>
        <begin position="40"/>
        <end position="105"/>
    </location>
</feature>
<proteinExistence type="predicted"/>
<protein>
    <recommendedName>
        <fullName evidence="4">Single domain-containing protein</fullName>
    </recommendedName>
</protein>
<dbReference type="Pfam" id="PF15430">
    <property type="entry name" value="SVWC"/>
    <property type="match status" value="1"/>
</dbReference>
<dbReference type="GO" id="GO:0005576">
    <property type="term" value="C:extracellular region"/>
    <property type="evidence" value="ECO:0007669"/>
    <property type="project" value="UniProtKB-SubCell"/>
</dbReference>
<dbReference type="InterPro" id="IPR029277">
    <property type="entry name" value="SVWC_dom"/>
</dbReference>
<evidence type="ECO:0000256" key="2">
    <source>
        <dbReference type="ARBA" id="ARBA00022525"/>
    </source>
</evidence>
<evidence type="ECO:0000313" key="6">
    <source>
        <dbReference type="Proteomes" id="UP000594454"/>
    </source>
</evidence>
<evidence type="ECO:0000313" key="5">
    <source>
        <dbReference type="EMBL" id="CAD7086767.1"/>
    </source>
</evidence>
<keyword evidence="3" id="KW-0732">Signal</keyword>
<dbReference type="Proteomes" id="UP000594454">
    <property type="component" value="Chromosome 4"/>
</dbReference>
<name>A0A7R8YV09_HERIL</name>
<organism evidence="5 6">
    <name type="scientific">Hermetia illucens</name>
    <name type="common">Black soldier fly</name>
    <dbReference type="NCBI Taxonomy" id="343691"/>
    <lineage>
        <taxon>Eukaryota</taxon>
        <taxon>Metazoa</taxon>
        <taxon>Ecdysozoa</taxon>
        <taxon>Arthropoda</taxon>
        <taxon>Hexapoda</taxon>
        <taxon>Insecta</taxon>
        <taxon>Pterygota</taxon>
        <taxon>Neoptera</taxon>
        <taxon>Endopterygota</taxon>
        <taxon>Diptera</taxon>
        <taxon>Brachycera</taxon>
        <taxon>Stratiomyomorpha</taxon>
        <taxon>Stratiomyidae</taxon>
        <taxon>Hermetiinae</taxon>
        <taxon>Hermetia</taxon>
    </lineage>
</organism>
<dbReference type="InterPro" id="IPR053308">
    <property type="entry name" value="Vago-like"/>
</dbReference>
<dbReference type="OrthoDB" id="8021571at2759"/>
<dbReference type="EMBL" id="LR899012">
    <property type="protein sequence ID" value="CAD7086767.1"/>
    <property type="molecule type" value="Genomic_DNA"/>
</dbReference>
<keyword evidence="6" id="KW-1185">Reference proteome</keyword>
<comment type="subcellular location">
    <subcellularLocation>
        <location evidence="1">Secreted</location>
    </subcellularLocation>
</comment>
<feature type="chain" id="PRO_5030823055" description="Single domain-containing protein" evidence="3">
    <location>
        <begin position="25"/>
        <end position="116"/>
    </location>
</feature>
<evidence type="ECO:0000256" key="1">
    <source>
        <dbReference type="ARBA" id="ARBA00004613"/>
    </source>
</evidence>
<accession>A0A7R8YV09</accession>
<dbReference type="PANTHER" id="PTHR39957">
    <property type="entry name" value="AT09846P1-RELATED"/>
    <property type="match status" value="1"/>
</dbReference>
<keyword evidence="2" id="KW-0964">Secreted</keyword>
<dbReference type="InParanoid" id="A0A7R8YV09"/>
<dbReference type="PANTHER" id="PTHR39957:SF1">
    <property type="entry name" value="AT09846P1-RELATED"/>
    <property type="match status" value="1"/>
</dbReference>
<gene>
    <name evidence="5" type="ORF">HERILL_LOCUS9515</name>
</gene>
<evidence type="ECO:0000256" key="3">
    <source>
        <dbReference type="SAM" id="SignalP"/>
    </source>
</evidence>
<reference evidence="5 6" key="1">
    <citation type="submission" date="2020-11" db="EMBL/GenBank/DDBJ databases">
        <authorList>
            <person name="Wallbank WR R."/>
            <person name="Pardo Diaz C."/>
            <person name="Kozak K."/>
            <person name="Martin S."/>
            <person name="Jiggins C."/>
            <person name="Moest M."/>
            <person name="Warren A I."/>
            <person name="Generalovic N T."/>
            <person name="Byers J.R.P. K."/>
            <person name="Montejo-Kovacevich G."/>
            <person name="Yen C E."/>
        </authorList>
    </citation>
    <scope>NUCLEOTIDE SEQUENCE [LARGE SCALE GENOMIC DNA]</scope>
</reference>